<dbReference type="InterPro" id="IPR010255">
    <property type="entry name" value="Haem_peroxidase_sf"/>
</dbReference>
<evidence type="ECO:0000256" key="3">
    <source>
        <dbReference type="ARBA" id="ARBA00002322"/>
    </source>
</evidence>
<accession>A0AAN8ZJD2</accession>
<evidence type="ECO:0000313" key="18">
    <source>
        <dbReference type="EMBL" id="KAK6936228.1"/>
    </source>
</evidence>
<evidence type="ECO:0000259" key="17">
    <source>
        <dbReference type="PROSITE" id="PS50873"/>
    </source>
</evidence>
<evidence type="ECO:0000256" key="2">
    <source>
        <dbReference type="ARBA" id="ARBA00001970"/>
    </source>
</evidence>
<evidence type="ECO:0000313" key="19">
    <source>
        <dbReference type="Proteomes" id="UP001370490"/>
    </source>
</evidence>
<dbReference type="PROSITE" id="PS50873">
    <property type="entry name" value="PEROXIDASE_4"/>
    <property type="match status" value="2"/>
</dbReference>
<dbReference type="PANTHER" id="PTHR31517">
    <property type="match status" value="1"/>
</dbReference>
<sequence length="107" mass="11624">MRSWVALGIVIGVIFVNFVGQCYGQGGGGLQVGFYKGKCQKKVDIESIVFGVIFSSFMKDPTITPALLRMQFHDCFVRTQFGQAMVKLGSVGVLTGTQGEIRKSCHA</sequence>
<evidence type="ECO:0000256" key="10">
    <source>
        <dbReference type="ARBA" id="ARBA00023002"/>
    </source>
</evidence>
<keyword evidence="11" id="KW-0408">Iron</keyword>
<evidence type="ECO:0000256" key="6">
    <source>
        <dbReference type="ARBA" id="ARBA00022559"/>
    </source>
</evidence>
<dbReference type="GO" id="GO:0006979">
    <property type="term" value="P:response to oxidative stress"/>
    <property type="evidence" value="ECO:0007669"/>
    <property type="project" value="InterPro"/>
</dbReference>
<name>A0AAN8ZJD2_9MAGN</name>
<feature type="signal peptide" evidence="16">
    <location>
        <begin position="1"/>
        <end position="24"/>
    </location>
</feature>
<evidence type="ECO:0000256" key="8">
    <source>
        <dbReference type="ARBA" id="ARBA00022723"/>
    </source>
</evidence>
<feature type="domain" description="Plant heme peroxidase family profile" evidence="17">
    <location>
        <begin position="29"/>
        <end position="78"/>
    </location>
</feature>
<evidence type="ECO:0000256" key="7">
    <source>
        <dbReference type="ARBA" id="ARBA00022617"/>
    </source>
</evidence>
<dbReference type="GO" id="GO:0140825">
    <property type="term" value="F:lactoperoxidase activity"/>
    <property type="evidence" value="ECO:0007669"/>
    <property type="project" value="UniProtKB-EC"/>
</dbReference>
<evidence type="ECO:0000256" key="15">
    <source>
        <dbReference type="PIRSR" id="PIRSR600823-4"/>
    </source>
</evidence>
<feature type="chain" id="PRO_5042846767" description="peroxidase" evidence="16">
    <location>
        <begin position="25"/>
        <end position="107"/>
    </location>
</feature>
<feature type="binding site" evidence="14">
    <location>
        <position position="77"/>
    </location>
    <ligand>
        <name>Ca(2+)</name>
        <dbReference type="ChEBI" id="CHEBI:29108"/>
        <label>1</label>
    </ligand>
</feature>
<dbReference type="InterPro" id="IPR002016">
    <property type="entry name" value="Haem_peroxidase"/>
</dbReference>
<comment type="cofactor">
    <cofactor evidence="2">
        <name>heme b</name>
        <dbReference type="ChEBI" id="CHEBI:60344"/>
    </cofactor>
</comment>
<keyword evidence="8 14" id="KW-0479">Metal-binding</keyword>
<dbReference type="PROSITE" id="PS00436">
    <property type="entry name" value="PEROXIDASE_2"/>
    <property type="match status" value="1"/>
</dbReference>
<comment type="caution">
    <text evidence="18">The sequence shown here is derived from an EMBL/GenBank/DDBJ whole genome shotgun (WGS) entry which is preliminary data.</text>
</comment>
<feature type="non-terminal residue" evidence="18">
    <location>
        <position position="107"/>
    </location>
</feature>
<proteinExistence type="predicted"/>
<comment type="function">
    <text evidence="3">Removal of H(2)O(2), oxidation of toxic reductants, biosynthesis and degradation of lignin, suberization, auxin catabolism, response to environmental stresses such as wounding, pathogen attack and oxidative stress. These functions might be dependent on each isozyme/isoform in each plant tissue.</text>
</comment>
<evidence type="ECO:0000256" key="1">
    <source>
        <dbReference type="ARBA" id="ARBA00000189"/>
    </source>
</evidence>
<evidence type="ECO:0000256" key="14">
    <source>
        <dbReference type="PIRSR" id="PIRSR600823-3"/>
    </source>
</evidence>
<keyword evidence="16" id="KW-0732">Signal</keyword>
<keyword evidence="5" id="KW-0964">Secreted</keyword>
<dbReference type="InterPro" id="IPR000823">
    <property type="entry name" value="Peroxidase_pln"/>
</dbReference>
<organism evidence="18 19">
    <name type="scientific">Dillenia turbinata</name>
    <dbReference type="NCBI Taxonomy" id="194707"/>
    <lineage>
        <taxon>Eukaryota</taxon>
        <taxon>Viridiplantae</taxon>
        <taxon>Streptophyta</taxon>
        <taxon>Embryophyta</taxon>
        <taxon>Tracheophyta</taxon>
        <taxon>Spermatophyta</taxon>
        <taxon>Magnoliopsida</taxon>
        <taxon>eudicotyledons</taxon>
        <taxon>Gunneridae</taxon>
        <taxon>Pentapetalae</taxon>
        <taxon>Dilleniales</taxon>
        <taxon>Dilleniaceae</taxon>
        <taxon>Dillenia</taxon>
    </lineage>
</organism>
<feature type="domain" description="Plant heme peroxidase family profile" evidence="17">
    <location>
        <begin position="80"/>
        <end position="107"/>
    </location>
</feature>
<feature type="site" description="Transition state stabilizer" evidence="15">
    <location>
        <position position="69"/>
    </location>
</feature>
<evidence type="ECO:0000256" key="4">
    <source>
        <dbReference type="ARBA" id="ARBA00012313"/>
    </source>
</evidence>
<keyword evidence="7" id="KW-0349">Heme</keyword>
<keyword evidence="19" id="KW-1185">Reference proteome</keyword>
<reference evidence="18 19" key="1">
    <citation type="submission" date="2023-12" db="EMBL/GenBank/DDBJ databases">
        <title>A high-quality genome assembly for Dillenia turbinata (Dilleniales).</title>
        <authorList>
            <person name="Chanderbali A."/>
        </authorList>
    </citation>
    <scope>NUCLEOTIDE SEQUENCE [LARGE SCALE GENOMIC DNA]</scope>
    <source>
        <strain evidence="18">LSX21</strain>
        <tissue evidence="18">Leaf</tissue>
    </source>
</reference>
<dbReference type="GO" id="GO:0020037">
    <property type="term" value="F:heme binding"/>
    <property type="evidence" value="ECO:0007669"/>
    <property type="project" value="InterPro"/>
</dbReference>
<evidence type="ECO:0000256" key="9">
    <source>
        <dbReference type="ARBA" id="ARBA00022837"/>
    </source>
</evidence>
<evidence type="ECO:0000256" key="11">
    <source>
        <dbReference type="ARBA" id="ARBA00023004"/>
    </source>
</evidence>
<evidence type="ECO:0000256" key="5">
    <source>
        <dbReference type="ARBA" id="ARBA00022525"/>
    </source>
</evidence>
<dbReference type="SUPFAM" id="SSF48113">
    <property type="entry name" value="Heme-dependent peroxidases"/>
    <property type="match status" value="2"/>
</dbReference>
<evidence type="ECO:0000256" key="16">
    <source>
        <dbReference type="SAM" id="SignalP"/>
    </source>
</evidence>
<comment type="catalytic activity">
    <reaction evidence="1">
        <text>2 a phenolic donor + H2O2 = 2 a phenolic radical donor + 2 H2O</text>
        <dbReference type="Rhea" id="RHEA:56136"/>
        <dbReference type="ChEBI" id="CHEBI:15377"/>
        <dbReference type="ChEBI" id="CHEBI:16240"/>
        <dbReference type="ChEBI" id="CHEBI:139520"/>
        <dbReference type="ChEBI" id="CHEBI:139521"/>
        <dbReference type="EC" id="1.11.1.7"/>
    </reaction>
</comment>
<keyword evidence="10" id="KW-0560">Oxidoreductase</keyword>
<dbReference type="EC" id="1.11.1.7" evidence="4"/>
<gene>
    <name evidence="18" type="ORF">RJ641_033258</name>
</gene>
<dbReference type="Gene3D" id="1.10.520.10">
    <property type="match status" value="1"/>
</dbReference>
<protein>
    <recommendedName>
        <fullName evidence="4">peroxidase</fullName>
        <ecNumber evidence="4">1.11.1.7</ecNumber>
    </recommendedName>
</protein>
<feature type="binding site" evidence="14">
    <location>
        <position position="74"/>
    </location>
    <ligand>
        <name>Ca(2+)</name>
        <dbReference type="ChEBI" id="CHEBI:29108"/>
        <label>1</label>
    </ligand>
</feature>
<evidence type="ECO:0000256" key="13">
    <source>
        <dbReference type="PIRSR" id="PIRSR600823-1"/>
    </source>
</evidence>
<keyword evidence="6" id="KW-0575">Peroxidase</keyword>
<dbReference type="InterPro" id="IPR019794">
    <property type="entry name" value="Peroxidases_AS"/>
</dbReference>
<dbReference type="AlphaFoldDB" id="A0AAN8ZJD2"/>
<evidence type="ECO:0000256" key="12">
    <source>
        <dbReference type="ARBA" id="ARBA00023324"/>
    </source>
</evidence>
<feature type="active site" description="Proton acceptor" evidence="13">
    <location>
        <position position="73"/>
    </location>
</feature>
<dbReference type="PANTHER" id="PTHR31517:SF59">
    <property type="entry name" value="PEROXIDASE"/>
    <property type="match status" value="1"/>
</dbReference>
<comment type="cofactor">
    <cofactor evidence="14">
        <name>Ca(2+)</name>
        <dbReference type="ChEBI" id="CHEBI:29108"/>
    </cofactor>
    <text evidence="14">Binds 2 calcium ions per subunit.</text>
</comment>
<dbReference type="GO" id="GO:0046872">
    <property type="term" value="F:metal ion binding"/>
    <property type="evidence" value="ECO:0007669"/>
    <property type="project" value="UniProtKB-KW"/>
</dbReference>
<dbReference type="Proteomes" id="UP001370490">
    <property type="component" value="Unassembled WGS sequence"/>
</dbReference>
<keyword evidence="9 14" id="KW-0106">Calcium</keyword>
<dbReference type="GO" id="GO:0042744">
    <property type="term" value="P:hydrogen peroxide catabolic process"/>
    <property type="evidence" value="ECO:0007669"/>
    <property type="project" value="UniProtKB-KW"/>
</dbReference>
<dbReference type="EMBL" id="JBAMMX010000007">
    <property type="protein sequence ID" value="KAK6936228.1"/>
    <property type="molecule type" value="Genomic_DNA"/>
</dbReference>
<keyword evidence="12" id="KW-0376">Hydrogen peroxide</keyword>